<name>A0A392PT92_9FABA</name>
<keyword evidence="2" id="KW-1185">Reference proteome</keyword>
<sequence length="123" mass="14139">MEIIAAFAPVDAPDSWLWLGDGITGFTVKSAYLLLENSVTNRHHLEPVQDFVFKRLWKCAAPSKVRAFAWWIESAVHLFLHCDYVTKVWYDITRWLGVILIIPPNLATSFAMWATCSNNKKEK</sequence>
<accession>A0A392PT92</accession>
<proteinExistence type="predicted"/>
<protein>
    <recommendedName>
        <fullName evidence="3">Reverse transcriptase zinc-binding domain-containing protein</fullName>
    </recommendedName>
</protein>
<feature type="non-terminal residue" evidence="1">
    <location>
        <position position="123"/>
    </location>
</feature>
<evidence type="ECO:0000313" key="1">
    <source>
        <dbReference type="EMBL" id="MCI15313.1"/>
    </source>
</evidence>
<comment type="caution">
    <text evidence="1">The sequence shown here is derived from an EMBL/GenBank/DDBJ whole genome shotgun (WGS) entry which is preliminary data.</text>
</comment>
<organism evidence="1 2">
    <name type="scientific">Trifolium medium</name>
    <dbReference type="NCBI Taxonomy" id="97028"/>
    <lineage>
        <taxon>Eukaryota</taxon>
        <taxon>Viridiplantae</taxon>
        <taxon>Streptophyta</taxon>
        <taxon>Embryophyta</taxon>
        <taxon>Tracheophyta</taxon>
        <taxon>Spermatophyta</taxon>
        <taxon>Magnoliopsida</taxon>
        <taxon>eudicotyledons</taxon>
        <taxon>Gunneridae</taxon>
        <taxon>Pentapetalae</taxon>
        <taxon>rosids</taxon>
        <taxon>fabids</taxon>
        <taxon>Fabales</taxon>
        <taxon>Fabaceae</taxon>
        <taxon>Papilionoideae</taxon>
        <taxon>50 kb inversion clade</taxon>
        <taxon>NPAAA clade</taxon>
        <taxon>Hologalegina</taxon>
        <taxon>IRL clade</taxon>
        <taxon>Trifolieae</taxon>
        <taxon>Trifolium</taxon>
    </lineage>
</organism>
<evidence type="ECO:0008006" key="3">
    <source>
        <dbReference type="Google" id="ProtNLM"/>
    </source>
</evidence>
<evidence type="ECO:0000313" key="2">
    <source>
        <dbReference type="Proteomes" id="UP000265520"/>
    </source>
</evidence>
<dbReference type="AlphaFoldDB" id="A0A392PT92"/>
<reference evidence="1 2" key="1">
    <citation type="journal article" date="2018" name="Front. Plant Sci.">
        <title>Red Clover (Trifolium pratense) and Zigzag Clover (T. medium) - A Picture of Genomic Similarities and Differences.</title>
        <authorList>
            <person name="Dluhosova J."/>
            <person name="Istvanek J."/>
            <person name="Nedelnik J."/>
            <person name="Repkova J."/>
        </authorList>
    </citation>
    <scope>NUCLEOTIDE SEQUENCE [LARGE SCALE GENOMIC DNA]</scope>
    <source>
        <strain evidence="2">cv. 10/8</strain>
        <tissue evidence="1">Leaf</tissue>
    </source>
</reference>
<dbReference type="EMBL" id="LXQA010095942">
    <property type="protein sequence ID" value="MCI15313.1"/>
    <property type="molecule type" value="Genomic_DNA"/>
</dbReference>
<dbReference type="Proteomes" id="UP000265520">
    <property type="component" value="Unassembled WGS sequence"/>
</dbReference>